<evidence type="ECO:0000313" key="1">
    <source>
        <dbReference type="EMBL" id="GID60616.1"/>
    </source>
</evidence>
<reference evidence="1 2" key="1">
    <citation type="submission" date="2021-01" db="EMBL/GenBank/DDBJ databases">
        <title>Whole genome shotgun sequence of Actinoplanes couchii NBRC 106145.</title>
        <authorList>
            <person name="Komaki H."/>
            <person name="Tamura T."/>
        </authorList>
    </citation>
    <scope>NUCLEOTIDE SEQUENCE [LARGE SCALE GENOMIC DNA]</scope>
    <source>
        <strain evidence="1 2">NBRC 106145</strain>
    </source>
</reference>
<organism evidence="1 2">
    <name type="scientific">Actinoplanes couchii</name>
    <dbReference type="NCBI Taxonomy" id="403638"/>
    <lineage>
        <taxon>Bacteria</taxon>
        <taxon>Bacillati</taxon>
        <taxon>Actinomycetota</taxon>
        <taxon>Actinomycetes</taxon>
        <taxon>Micromonosporales</taxon>
        <taxon>Micromonosporaceae</taxon>
        <taxon>Actinoplanes</taxon>
    </lineage>
</organism>
<keyword evidence="2" id="KW-1185">Reference proteome</keyword>
<name>A0ABQ3XQ19_9ACTN</name>
<gene>
    <name evidence="1" type="ORF">Aco03nite_090200</name>
</gene>
<sequence>MLRGGFVGPIGHDGKELRQLLSGEHEVAVGFGPGHLREIRMQFEVRANLVTNGHWVDTYGCQRRPVSD</sequence>
<accession>A0ABQ3XQ19</accession>
<proteinExistence type="predicted"/>
<protein>
    <submittedName>
        <fullName evidence="1">Uncharacterized protein</fullName>
    </submittedName>
</protein>
<dbReference type="Proteomes" id="UP000612282">
    <property type="component" value="Unassembled WGS sequence"/>
</dbReference>
<dbReference type="EMBL" id="BOMG01000110">
    <property type="protein sequence ID" value="GID60616.1"/>
    <property type="molecule type" value="Genomic_DNA"/>
</dbReference>
<evidence type="ECO:0000313" key="2">
    <source>
        <dbReference type="Proteomes" id="UP000612282"/>
    </source>
</evidence>
<comment type="caution">
    <text evidence="1">The sequence shown here is derived from an EMBL/GenBank/DDBJ whole genome shotgun (WGS) entry which is preliminary data.</text>
</comment>